<protein>
    <submittedName>
        <fullName evidence="1">Uncharacterized protein</fullName>
    </submittedName>
</protein>
<gene>
    <name evidence="1" type="ORF">QJS10_CPA03g02187</name>
</gene>
<keyword evidence="2" id="KW-1185">Reference proteome</keyword>
<proteinExistence type="predicted"/>
<dbReference type="AlphaFoldDB" id="A0AAV9FD53"/>
<sequence>MFVVNPGSSELGSGPYATHRIAVRKIVQGRSTAPKDAVVIATCFSSKARKDDGRYYTVLEGGIQKMIVQDESFMEAQIEAASKE</sequence>
<evidence type="ECO:0000313" key="1">
    <source>
        <dbReference type="EMBL" id="KAK1322298.1"/>
    </source>
</evidence>
<comment type="caution">
    <text evidence="1">The sequence shown here is derived from an EMBL/GenBank/DDBJ whole genome shotgun (WGS) entry which is preliminary data.</text>
</comment>
<name>A0AAV9FD53_ACOCL</name>
<reference evidence="1" key="2">
    <citation type="submission" date="2023-06" db="EMBL/GenBank/DDBJ databases">
        <authorList>
            <person name="Ma L."/>
            <person name="Liu K.-W."/>
            <person name="Li Z."/>
            <person name="Hsiao Y.-Y."/>
            <person name="Qi Y."/>
            <person name="Fu T."/>
            <person name="Tang G."/>
            <person name="Zhang D."/>
            <person name="Sun W.-H."/>
            <person name="Liu D.-K."/>
            <person name="Li Y."/>
            <person name="Chen G.-Z."/>
            <person name="Liu X.-D."/>
            <person name="Liao X.-Y."/>
            <person name="Jiang Y.-T."/>
            <person name="Yu X."/>
            <person name="Hao Y."/>
            <person name="Huang J."/>
            <person name="Zhao X.-W."/>
            <person name="Ke S."/>
            <person name="Chen Y.-Y."/>
            <person name="Wu W.-L."/>
            <person name="Hsu J.-L."/>
            <person name="Lin Y.-F."/>
            <person name="Huang M.-D."/>
            <person name="Li C.-Y."/>
            <person name="Huang L."/>
            <person name="Wang Z.-W."/>
            <person name="Zhao X."/>
            <person name="Zhong W.-Y."/>
            <person name="Peng D.-H."/>
            <person name="Ahmad S."/>
            <person name="Lan S."/>
            <person name="Zhang J.-S."/>
            <person name="Tsai W.-C."/>
            <person name="Van De Peer Y."/>
            <person name="Liu Z.-J."/>
        </authorList>
    </citation>
    <scope>NUCLEOTIDE SEQUENCE</scope>
    <source>
        <strain evidence="1">CP</strain>
        <tissue evidence="1">Leaves</tissue>
    </source>
</reference>
<dbReference type="EMBL" id="JAUJYO010000003">
    <property type="protein sequence ID" value="KAK1322298.1"/>
    <property type="molecule type" value="Genomic_DNA"/>
</dbReference>
<organism evidence="1 2">
    <name type="scientific">Acorus calamus</name>
    <name type="common">Sweet flag</name>
    <dbReference type="NCBI Taxonomy" id="4465"/>
    <lineage>
        <taxon>Eukaryota</taxon>
        <taxon>Viridiplantae</taxon>
        <taxon>Streptophyta</taxon>
        <taxon>Embryophyta</taxon>
        <taxon>Tracheophyta</taxon>
        <taxon>Spermatophyta</taxon>
        <taxon>Magnoliopsida</taxon>
        <taxon>Liliopsida</taxon>
        <taxon>Acoraceae</taxon>
        <taxon>Acorus</taxon>
    </lineage>
</organism>
<accession>A0AAV9FD53</accession>
<evidence type="ECO:0000313" key="2">
    <source>
        <dbReference type="Proteomes" id="UP001180020"/>
    </source>
</evidence>
<reference evidence="1" key="1">
    <citation type="journal article" date="2023" name="Nat. Commun.">
        <title>Diploid and tetraploid genomes of Acorus and the evolution of monocots.</title>
        <authorList>
            <person name="Ma L."/>
            <person name="Liu K.W."/>
            <person name="Li Z."/>
            <person name="Hsiao Y.Y."/>
            <person name="Qi Y."/>
            <person name="Fu T."/>
            <person name="Tang G.D."/>
            <person name="Zhang D."/>
            <person name="Sun W.H."/>
            <person name="Liu D.K."/>
            <person name="Li Y."/>
            <person name="Chen G.Z."/>
            <person name="Liu X.D."/>
            <person name="Liao X.Y."/>
            <person name="Jiang Y.T."/>
            <person name="Yu X."/>
            <person name="Hao Y."/>
            <person name="Huang J."/>
            <person name="Zhao X.W."/>
            <person name="Ke S."/>
            <person name="Chen Y.Y."/>
            <person name="Wu W.L."/>
            <person name="Hsu J.L."/>
            <person name="Lin Y.F."/>
            <person name="Huang M.D."/>
            <person name="Li C.Y."/>
            <person name="Huang L."/>
            <person name="Wang Z.W."/>
            <person name="Zhao X."/>
            <person name="Zhong W.Y."/>
            <person name="Peng D.H."/>
            <person name="Ahmad S."/>
            <person name="Lan S."/>
            <person name="Zhang J.S."/>
            <person name="Tsai W.C."/>
            <person name="Van de Peer Y."/>
            <person name="Liu Z.J."/>
        </authorList>
    </citation>
    <scope>NUCLEOTIDE SEQUENCE</scope>
    <source>
        <strain evidence="1">CP</strain>
    </source>
</reference>
<dbReference type="Proteomes" id="UP001180020">
    <property type="component" value="Unassembled WGS sequence"/>
</dbReference>